<dbReference type="GO" id="GO:0005737">
    <property type="term" value="C:cytoplasm"/>
    <property type="evidence" value="ECO:0007669"/>
    <property type="project" value="TreeGrafter"/>
</dbReference>
<evidence type="ECO:0000256" key="1">
    <source>
        <dbReference type="ARBA" id="ARBA00011047"/>
    </source>
</evidence>
<sequence>MTEEKNETTSEVKGATQFESKLLLSDEEILKRGVSPDSISQYRQQKYRESYTLEKWLSIPELEKHTFTTLFLQLTFEQADVFLASARYIQACISRDRSKNQTEFKSAAIDDWNANKEAYEKVLNQLAQDIDTLLFETNKWDRSRGFFAKFNSRSPKDVFNYQGGDKRLRELYFENLDELLFQTLNLPRRSRATPNEAVWAWYITTAKLLKMTCGKDVLDTFSASFRSLEDLQAEIALGEKHMNLSLAFRQWEDKIPYTAHGEFRGFVNNRQLNAVTQYMSMIQFPVHQTLEKREWYKEHITQFFESQVKEFVPFDSYVIDFLVFDDGRVAIIEFNPFYTKAGSGLFAWKTDRELFLNGPLEFRFLLQPDPTVINNLHNSWKDAFDRYLEQDRRNPNLPNNSCSNCCVIV</sequence>
<evidence type="ECO:0000313" key="2">
    <source>
        <dbReference type="EMBL" id="ETO13393.1"/>
    </source>
</evidence>
<organism evidence="2 3">
    <name type="scientific">Reticulomyxa filosa</name>
    <dbReference type="NCBI Taxonomy" id="46433"/>
    <lineage>
        <taxon>Eukaryota</taxon>
        <taxon>Sar</taxon>
        <taxon>Rhizaria</taxon>
        <taxon>Retaria</taxon>
        <taxon>Foraminifera</taxon>
        <taxon>Monothalamids</taxon>
        <taxon>Reticulomyxidae</taxon>
        <taxon>Reticulomyxa</taxon>
    </lineage>
</organism>
<protein>
    <recommendedName>
        <fullName evidence="4">Cell division cycle protein 123</fullName>
    </recommendedName>
</protein>
<evidence type="ECO:0008006" key="4">
    <source>
        <dbReference type="Google" id="ProtNLM"/>
    </source>
</evidence>
<reference evidence="2 3" key="1">
    <citation type="journal article" date="2013" name="Curr. Biol.">
        <title>The Genome of the Foraminiferan Reticulomyxa filosa.</title>
        <authorList>
            <person name="Glockner G."/>
            <person name="Hulsmann N."/>
            <person name="Schleicher M."/>
            <person name="Noegel A.A."/>
            <person name="Eichinger L."/>
            <person name="Gallinger C."/>
            <person name="Pawlowski J."/>
            <person name="Sierra R."/>
            <person name="Euteneuer U."/>
            <person name="Pillet L."/>
            <person name="Moustafa A."/>
            <person name="Platzer M."/>
            <person name="Groth M."/>
            <person name="Szafranski K."/>
            <person name="Schliwa M."/>
        </authorList>
    </citation>
    <scope>NUCLEOTIDE SEQUENCE [LARGE SCALE GENOMIC DNA]</scope>
</reference>
<name>X6MHD4_RETFI</name>
<dbReference type="OMA" id="NEIVMAF"/>
<evidence type="ECO:0000313" key="3">
    <source>
        <dbReference type="Proteomes" id="UP000023152"/>
    </source>
</evidence>
<comment type="caution">
    <text evidence="2">The sequence shown here is derived from an EMBL/GenBank/DDBJ whole genome shotgun (WGS) entry which is preliminary data.</text>
</comment>
<keyword evidence="3" id="KW-1185">Reference proteome</keyword>
<dbReference type="Pfam" id="PF07065">
    <property type="entry name" value="D123"/>
    <property type="match status" value="1"/>
</dbReference>
<comment type="similarity">
    <text evidence="1">Belongs to the CDC123 family.</text>
</comment>
<dbReference type="OrthoDB" id="10258212at2759"/>
<dbReference type="AlphaFoldDB" id="X6MHD4"/>
<dbReference type="PANTHER" id="PTHR15323:SF6">
    <property type="entry name" value="CELL DIVISION CYCLE PROTEIN 123 HOMOLOG"/>
    <property type="match status" value="1"/>
</dbReference>
<dbReference type="Proteomes" id="UP000023152">
    <property type="component" value="Unassembled WGS sequence"/>
</dbReference>
<accession>X6MHD4</accession>
<dbReference type="EMBL" id="ASPP01020638">
    <property type="protein sequence ID" value="ETO13393.1"/>
    <property type="molecule type" value="Genomic_DNA"/>
</dbReference>
<dbReference type="InterPro" id="IPR009772">
    <property type="entry name" value="CDC123"/>
</dbReference>
<proteinExistence type="inferred from homology"/>
<gene>
    <name evidence="2" type="ORF">RFI_23982</name>
</gene>
<dbReference type="PANTHER" id="PTHR15323">
    <property type="entry name" value="D123 PROTEIN"/>
    <property type="match status" value="1"/>
</dbReference>